<comment type="caution">
    <text evidence="1">The sequence shown here is derived from an EMBL/GenBank/DDBJ whole genome shotgun (WGS) entry which is preliminary data.</text>
</comment>
<organism evidence="1 2">
    <name type="scientific">Coccomyxa subellipsoidea (strain C-169)</name>
    <name type="common">Green microalga</name>
    <dbReference type="NCBI Taxonomy" id="574566"/>
    <lineage>
        <taxon>Eukaryota</taxon>
        <taxon>Viridiplantae</taxon>
        <taxon>Chlorophyta</taxon>
        <taxon>core chlorophytes</taxon>
        <taxon>Trebouxiophyceae</taxon>
        <taxon>Trebouxiophyceae incertae sedis</taxon>
        <taxon>Coccomyxaceae</taxon>
        <taxon>Coccomyxa</taxon>
        <taxon>Coccomyxa subellipsoidea</taxon>
    </lineage>
</organism>
<evidence type="ECO:0000313" key="1">
    <source>
        <dbReference type="EMBL" id="EIE21214.1"/>
    </source>
</evidence>
<proteinExistence type="predicted"/>
<dbReference type="Proteomes" id="UP000007264">
    <property type="component" value="Unassembled WGS sequence"/>
</dbReference>
<dbReference type="RefSeq" id="XP_005645758.1">
    <property type="nucleotide sequence ID" value="XM_005645701.1"/>
</dbReference>
<dbReference type="GeneID" id="17039196"/>
<protein>
    <submittedName>
        <fullName evidence="1">Uncharacterized protein</fullName>
    </submittedName>
</protein>
<sequence length="177" mass="20631">MPRRHKNKTEGQNKKKVLEHYQLHLHFNGGQRDTKSAKKAARDLDEVRSKHGIVKVLHGEEEFRRFLEGPYDTAEEITGSSAQDRGLSDDEIIARHRREVEAEMAAQEFMDDRVFEDGDFDPLWRHSMPADEYEDFYSSMKGMPVPVCDLDEDILAALNAEGCTWERYILTRNIAYW</sequence>
<evidence type="ECO:0000313" key="2">
    <source>
        <dbReference type="Proteomes" id="UP000007264"/>
    </source>
</evidence>
<accession>I0YS45</accession>
<name>I0YS45_COCSC</name>
<reference evidence="1 2" key="1">
    <citation type="journal article" date="2012" name="Genome Biol.">
        <title>The genome of the polar eukaryotic microalga coccomyxa subellipsoidea reveals traits of cold adaptation.</title>
        <authorList>
            <person name="Blanc G."/>
            <person name="Agarkova I."/>
            <person name="Grimwood J."/>
            <person name="Kuo A."/>
            <person name="Brueggeman A."/>
            <person name="Dunigan D."/>
            <person name="Gurnon J."/>
            <person name="Ladunga I."/>
            <person name="Lindquist E."/>
            <person name="Lucas S."/>
            <person name="Pangilinan J."/>
            <person name="Proschold T."/>
            <person name="Salamov A."/>
            <person name="Schmutz J."/>
            <person name="Weeks D."/>
            <person name="Yamada T."/>
            <person name="Claverie J.M."/>
            <person name="Grigoriev I."/>
            <person name="Van Etten J."/>
            <person name="Lomsadze A."/>
            <person name="Borodovsky M."/>
        </authorList>
    </citation>
    <scope>NUCLEOTIDE SEQUENCE [LARGE SCALE GENOMIC DNA]</scope>
    <source>
        <strain evidence="1 2">C-169</strain>
    </source>
</reference>
<dbReference type="AlphaFoldDB" id="I0YS45"/>
<dbReference type="EMBL" id="AGSI01000013">
    <property type="protein sequence ID" value="EIE21214.1"/>
    <property type="molecule type" value="Genomic_DNA"/>
</dbReference>
<keyword evidence="2" id="KW-1185">Reference proteome</keyword>
<gene>
    <name evidence="1" type="ORF">COCSUDRAFT_33827</name>
</gene>
<dbReference type="KEGG" id="csl:COCSUDRAFT_33827"/>